<name>A0ABQ5A1D0_9ASTR</name>
<organism evidence="1 2">
    <name type="scientific">Tanacetum coccineum</name>
    <dbReference type="NCBI Taxonomy" id="301880"/>
    <lineage>
        <taxon>Eukaryota</taxon>
        <taxon>Viridiplantae</taxon>
        <taxon>Streptophyta</taxon>
        <taxon>Embryophyta</taxon>
        <taxon>Tracheophyta</taxon>
        <taxon>Spermatophyta</taxon>
        <taxon>Magnoliopsida</taxon>
        <taxon>eudicotyledons</taxon>
        <taxon>Gunneridae</taxon>
        <taxon>Pentapetalae</taxon>
        <taxon>asterids</taxon>
        <taxon>campanulids</taxon>
        <taxon>Asterales</taxon>
        <taxon>Asteraceae</taxon>
        <taxon>Asteroideae</taxon>
        <taxon>Anthemideae</taxon>
        <taxon>Anthemidinae</taxon>
        <taxon>Tanacetum</taxon>
    </lineage>
</organism>
<keyword evidence="2" id="KW-1185">Reference proteome</keyword>
<sequence>MLAIHTYDLGIEWAGSKNSGSKAGLRVKIGYLFALTEETQLAQSLKDLAAIKERRKKMKKTHAMVVYSPPQKC</sequence>
<accession>A0ABQ5A1D0</accession>
<evidence type="ECO:0000313" key="2">
    <source>
        <dbReference type="Proteomes" id="UP001151760"/>
    </source>
</evidence>
<reference evidence="1" key="2">
    <citation type="submission" date="2022-01" db="EMBL/GenBank/DDBJ databases">
        <authorList>
            <person name="Yamashiro T."/>
            <person name="Shiraishi A."/>
            <person name="Satake H."/>
            <person name="Nakayama K."/>
        </authorList>
    </citation>
    <scope>NUCLEOTIDE SEQUENCE</scope>
</reference>
<protein>
    <submittedName>
        <fullName evidence="1">Uncharacterized protein</fullName>
    </submittedName>
</protein>
<comment type="caution">
    <text evidence="1">The sequence shown here is derived from an EMBL/GenBank/DDBJ whole genome shotgun (WGS) entry which is preliminary data.</text>
</comment>
<gene>
    <name evidence="1" type="ORF">Tco_0803033</name>
</gene>
<reference evidence="1" key="1">
    <citation type="journal article" date="2022" name="Int. J. Mol. Sci.">
        <title>Draft Genome of Tanacetum Coccineum: Genomic Comparison of Closely Related Tanacetum-Family Plants.</title>
        <authorList>
            <person name="Yamashiro T."/>
            <person name="Shiraishi A."/>
            <person name="Nakayama K."/>
            <person name="Satake H."/>
        </authorList>
    </citation>
    <scope>NUCLEOTIDE SEQUENCE</scope>
</reference>
<dbReference type="EMBL" id="BQNB010011858">
    <property type="protein sequence ID" value="GJS96065.1"/>
    <property type="molecule type" value="Genomic_DNA"/>
</dbReference>
<dbReference type="Proteomes" id="UP001151760">
    <property type="component" value="Unassembled WGS sequence"/>
</dbReference>
<evidence type="ECO:0000313" key="1">
    <source>
        <dbReference type="EMBL" id="GJS96065.1"/>
    </source>
</evidence>
<proteinExistence type="predicted"/>